<evidence type="ECO:0000256" key="5">
    <source>
        <dbReference type="ARBA" id="ARBA00023085"/>
    </source>
</evidence>
<reference evidence="8" key="1">
    <citation type="submission" date="2022-05" db="EMBL/GenBank/DDBJ databases">
        <title>The Musa troglodytarum L. genome provides insights into the mechanism of non-climacteric behaviour and enrichment of carotenoids.</title>
        <authorList>
            <person name="Wang J."/>
        </authorList>
    </citation>
    <scope>NUCLEOTIDE SEQUENCE</scope>
    <source>
        <tissue evidence="8">Leaf</tissue>
    </source>
</reference>
<evidence type="ECO:0000256" key="3">
    <source>
        <dbReference type="ARBA" id="ARBA00013229"/>
    </source>
</evidence>
<dbReference type="SUPFAM" id="SSF51126">
    <property type="entry name" value="Pectin lyase-like"/>
    <property type="match status" value="1"/>
</dbReference>
<keyword evidence="6" id="KW-0732">Signal</keyword>
<dbReference type="GO" id="GO:0030599">
    <property type="term" value="F:pectinesterase activity"/>
    <property type="evidence" value="ECO:0007669"/>
    <property type="project" value="UniProtKB-EC"/>
</dbReference>
<dbReference type="InterPro" id="IPR012334">
    <property type="entry name" value="Pectin_lyas_fold"/>
</dbReference>
<feature type="domain" description="Pectinesterase catalytic" evidence="7">
    <location>
        <begin position="31"/>
        <end position="175"/>
    </location>
</feature>
<dbReference type="Pfam" id="PF01095">
    <property type="entry name" value="Pectinesterase"/>
    <property type="match status" value="1"/>
</dbReference>
<dbReference type="EC" id="3.1.1.11" evidence="3"/>
<feature type="signal peptide" evidence="6">
    <location>
        <begin position="1"/>
        <end position="23"/>
    </location>
</feature>
<protein>
    <recommendedName>
        <fullName evidence="3">pectinesterase</fullName>
        <ecNumber evidence="3">3.1.1.11</ecNumber>
    </recommendedName>
</protein>
<evidence type="ECO:0000313" key="9">
    <source>
        <dbReference type="Proteomes" id="UP001055439"/>
    </source>
</evidence>
<evidence type="ECO:0000256" key="2">
    <source>
        <dbReference type="ARBA" id="ARBA00008891"/>
    </source>
</evidence>
<comment type="similarity">
    <text evidence="2">Belongs to the pectinesterase family.</text>
</comment>
<dbReference type="GO" id="GO:0042545">
    <property type="term" value="P:cell wall modification"/>
    <property type="evidence" value="ECO:0007669"/>
    <property type="project" value="InterPro"/>
</dbReference>
<accession>A0A9E7L525</accession>
<name>A0A9E7L525_9LILI</name>
<keyword evidence="4" id="KW-0378">Hydrolase</keyword>
<dbReference type="EMBL" id="CP097510">
    <property type="protein sequence ID" value="URE38104.1"/>
    <property type="molecule type" value="Genomic_DNA"/>
</dbReference>
<dbReference type="OrthoDB" id="2019149at2759"/>
<dbReference type="PANTHER" id="PTHR31321">
    <property type="entry name" value="ACYL-COA THIOESTER HYDROLASE YBHC-RELATED"/>
    <property type="match status" value="1"/>
</dbReference>
<keyword evidence="5" id="KW-0063">Aspartyl esterase</keyword>
<feature type="chain" id="PRO_5039514487" description="pectinesterase" evidence="6">
    <location>
        <begin position="24"/>
        <end position="200"/>
    </location>
</feature>
<dbReference type="GO" id="GO:0045490">
    <property type="term" value="P:pectin catabolic process"/>
    <property type="evidence" value="ECO:0007669"/>
    <property type="project" value="TreeGrafter"/>
</dbReference>
<dbReference type="AlphaFoldDB" id="A0A9E7L525"/>
<dbReference type="Gene3D" id="2.160.20.10">
    <property type="entry name" value="Single-stranded right-handed beta-helix, Pectin lyase-like"/>
    <property type="match status" value="1"/>
</dbReference>
<evidence type="ECO:0000256" key="6">
    <source>
        <dbReference type="SAM" id="SignalP"/>
    </source>
</evidence>
<evidence type="ECO:0000313" key="8">
    <source>
        <dbReference type="EMBL" id="URE38104.1"/>
    </source>
</evidence>
<dbReference type="PANTHER" id="PTHR31321:SF134">
    <property type="entry name" value="PECTINESTERASE"/>
    <property type="match status" value="1"/>
</dbReference>
<keyword evidence="9" id="KW-1185">Reference proteome</keyword>
<gene>
    <name evidence="8" type="ORF">MUK42_15726</name>
</gene>
<evidence type="ECO:0000259" key="7">
    <source>
        <dbReference type="Pfam" id="PF01095"/>
    </source>
</evidence>
<sequence length="200" mass="21312">MEVIPLILRTLFRVFLLLPRANAAATISKTITVNKNGGADLSSIQAAINSIPDDNNQWIKVQVAPGVHRFPSSPTLAAQLDHSHSLVPLPHCRSNGEATAGDAAGHDTATSPTFATCGANFVARDITFKTGNTREQAVAVLVAGDKSSFYNCRFISIQDTLCDEKGRHYISRTATSRVLSTSYGESANLSRTAPSSLLVS</sequence>
<dbReference type="InterPro" id="IPR011050">
    <property type="entry name" value="Pectin_lyase_fold/virulence"/>
</dbReference>
<evidence type="ECO:0000256" key="4">
    <source>
        <dbReference type="ARBA" id="ARBA00022801"/>
    </source>
</evidence>
<organism evidence="8 9">
    <name type="scientific">Musa troglodytarum</name>
    <name type="common">fe'i banana</name>
    <dbReference type="NCBI Taxonomy" id="320322"/>
    <lineage>
        <taxon>Eukaryota</taxon>
        <taxon>Viridiplantae</taxon>
        <taxon>Streptophyta</taxon>
        <taxon>Embryophyta</taxon>
        <taxon>Tracheophyta</taxon>
        <taxon>Spermatophyta</taxon>
        <taxon>Magnoliopsida</taxon>
        <taxon>Liliopsida</taxon>
        <taxon>Zingiberales</taxon>
        <taxon>Musaceae</taxon>
        <taxon>Musa</taxon>
    </lineage>
</organism>
<dbReference type="Proteomes" id="UP001055439">
    <property type="component" value="Chromosome 8"/>
</dbReference>
<comment type="pathway">
    <text evidence="1">Glycan metabolism; pectin degradation; 2-dehydro-3-deoxy-D-gluconate from pectin: step 1/5.</text>
</comment>
<dbReference type="InterPro" id="IPR000070">
    <property type="entry name" value="Pectinesterase_cat"/>
</dbReference>
<proteinExistence type="inferred from homology"/>
<evidence type="ECO:0000256" key="1">
    <source>
        <dbReference type="ARBA" id="ARBA00005184"/>
    </source>
</evidence>